<feature type="region of interest" description="Disordered" evidence="1">
    <location>
        <begin position="60"/>
        <end position="114"/>
    </location>
</feature>
<evidence type="ECO:0000256" key="1">
    <source>
        <dbReference type="SAM" id="MobiDB-lite"/>
    </source>
</evidence>
<reference evidence="2" key="2">
    <citation type="journal article" date="2023" name="BMC Genomics">
        <title>Pest status, molecular evolution, and epigenetic factors derived from the genome assembly of Frankliniella fusca, a thysanopteran phytovirus vector.</title>
        <authorList>
            <person name="Catto M.A."/>
            <person name="Labadie P.E."/>
            <person name="Jacobson A.L."/>
            <person name="Kennedy G.G."/>
            <person name="Srinivasan R."/>
            <person name="Hunt B.G."/>
        </authorList>
    </citation>
    <scope>NUCLEOTIDE SEQUENCE</scope>
    <source>
        <strain evidence="2">PL_HMW_Pooled</strain>
    </source>
</reference>
<reference evidence="2" key="1">
    <citation type="submission" date="2021-07" db="EMBL/GenBank/DDBJ databases">
        <authorList>
            <person name="Catto M.A."/>
            <person name="Jacobson A."/>
            <person name="Kennedy G."/>
            <person name="Labadie P."/>
            <person name="Hunt B.G."/>
            <person name="Srinivasan R."/>
        </authorList>
    </citation>
    <scope>NUCLEOTIDE SEQUENCE</scope>
    <source>
        <strain evidence="2">PL_HMW_Pooled</strain>
        <tissue evidence="2">Head</tissue>
    </source>
</reference>
<evidence type="ECO:0000313" key="2">
    <source>
        <dbReference type="EMBL" id="KAK3910541.1"/>
    </source>
</evidence>
<feature type="compositionally biased region" description="Polar residues" evidence="1">
    <location>
        <begin position="189"/>
        <end position="199"/>
    </location>
</feature>
<feature type="region of interest" description="Disordered" evidence="1">
    <location>
        <begin position="158"/>
        <end position="199"/>
    </location>
</feature>
<gene>
    <name evidence="2" type="ORF">KUF71_020355</name>
</gene>
<feature type="compositionally biased region" description="Polar residues" evidence="1">
    <location>
        <begin position="98"/>
        <end position="107"/>
    </location>
</feature>
<protein>
    <submittedName>
        <fullName evidence="2">Cycloisomaltooligosaccharide glucanotransferase</fullName>
    </submittedName>
</protein>
<feature type="compositionally biased region" description="Low complexity" evidence="1">
    <location>
        <begin position="173"/>
        <end position="188"/>
    </location>
</feature>
<proteinExistence type="predicted"/>
<sequence length="252" mass="28413">MDSAKQKVKTDVERQFEEDLERARALSLESLALEQFRKCKQQRELEKLNESQKLFRHNASVSARRSEIHERKLSAPQTSNNNSVHDRLELKSRPRPGSFNSGATKTTPILAPPPTARRISVTTTESAKDLISFTSPECNEQSLYSDLDELCGSLSRQISKDDSMSNDSKEIFSSSTPRLSRSNSSVSSFGTPKQLSHENSPITIPTISHSQSDSLAMRALPTLHPFRSLQVHYLHLHLSWDQQCNCTALYKK</sequence>
<feature type="compositionally biased region" description="Basic and acidic residues" evidence="1">
    <location>
        <begin position="158"/>
        <end position="170"/>
    </location>
</feature>
<comment type="caution">
    <text evidence="2">The sequence shown here is derived from an EMBL/GenBank/DDBJ whole genome shotgun (WGS) entry which is preliminary data.</text>
</comment>
<feature type="compositionally biased region" description="Basic and acidic residues" evidence="1">
    <location>
        <begin position="64"/>
        <end position="73"/>
    </location>
</feature>
<evidence type="ECO:0000313" key="3">
    <source>
        <dbReference type="Proteomes" id="UP001219518"/>
    </source>
</evidence>
<dbReference type="EMBL" id="JAHWGI010000176">
    <property type="protein sequence ID" value="KAK3910541.1"/>
    <property type="molecule type" value="Genomic_DNA"/>
</dbReference>
<organism evidence="2 3">
    <name type="scientific">Frankliniella fusca</name>
    <dbReference type="NCBI Taxonomy" id="407009"/>
    <lineage>
        <taxon>Eukaryota</taxon>
        <taxon>Metazoa</taxon>
        <taxon>Ecdysozoa</taxon>
        <taxon>Arthropoda</taxon>
        <taxon>Hexapoda</taxon>
        <taxon>Insecta</taxon>
        <taxon>Pterygota</taxon>
        <taxon>Neoptera</taxon>
        <taxon>Paraneoptera</taxon>
        <taxon>Thysanoptera</taxon>
        <taxon>Terebrantia</taxon>
        <taxon>Thripoidea</taxon>
        <taxon>Thripidae</taxon>
        <taxon>Frankliniella</taxon>
    </lineage>
</organism>
<dbReference type="Proteomes" id="UP001219518">
    <property type="component" value="Unassembled WGS sequence"/>
</dbReference>
<name>A0AAE1GWC5_9NEOP</name>
<dbReference type="AlphaFoldDB" id="A0AAE1GWC5"/>
<accession>A0AAE1GWC5</accession>
<keyword evidence="3" id="KW-1185">Reference proteome</keyword>